<dbReference type="InterPro" id="IPR027478">
    <property type="entry name" value="LdcA_N"/>
</dbReference>
<evidence type="ECO:0000259" key="5">
    <source>
        <dbReference type="Pfam" id="PF17676"/>
    </source>
</evidence>
<dbReference type="SUPFAM" id="SSF52317">
    <property type="entry name" value="Class I glutamine amidotransferase-like"/>
    <property type="match status" value="1"/>
</dbReference>
<organism evidence="6 7">
    <name type="scientific">Leuconostoc citreum</name>
    <dbReference type="NCBI Taxonomy" id="33964"/>
    <lineage>
        <taxon>Bacteria</taxon>
        <taxon>Bacillati</taxon>
        <taxon>Bacillota</taxon>
        <taxon>Bacilli</taxon>
        <taxon>Lactobacillales</taxon>
        <taxon>Lactobacillaceae</taxon>
        <taxon>Leuconostoc</taxon>
    </lineage>
</organism>
<dbReference type="SUPFAM" id="SSF141986">
    <property type="entry name" value="LD-carboxypeptidase A C-terminal domain-like"/>
    <property type="match status" value="1"/>
</dbReference>
<dbReference type="InterPro" id="IPR027461">
    <property type="entry name" value="Carboxypeptidase_A_C_sf"/>
</dbReference>
<feature type="domain" description="LD-carboxypeptidase N-terminal" evidence="4">
    <location>
        <begin position="14"/>
        <end position="134"/>
    </location>
</feature>
<feature type="domain" description="LD-carboxypeptidase C-terminal" evidence="5">
    <location>
        <begin position="198"/>
        <end position="308"/>
    </location>
</feature>
<dbReference type="Gene3D" id="3.50.30.60">
    <property type="entry name" value="LD-carboxypeptidase A C-terminal domain-like"/>
    <property type="match status" value="1"/>
</dbReference>
<keyword evidence="2" id="KW-0378">Hydrolase</keyword>
<sequence length="324" mass="36374">MSIIPKKLKVGDQIRVISPSSSIDRVGGFEDNLIAKVRLEAMGFHVTFGQHIHDNDEFYSSSINARVMDLHAAFLDKQVAAVLTTIGGLNSNELLPYIDWDIIRNNPKPFIGYSDITSLHNAIRAKTGLITYYGPCYSSFKMDALQLYQTNAWFLALTKTSYELLPSDVWTSDPWFDKTKARKPLSNQWRIFEHGSARGIITGGNIQTYYLQAGTTFFPQVLNPIVFVEEAEGGQPLEFSRELAQIMQIHPDLKALVIGRFPIENNMTESALHMILHKFPKLRQVPVIYGVDFGHTQPIFTMPLGGEVLIDATTDTPKITILKG</sequence>
<protein>
    <submittedName>
        <fullName evidence="6">LD-carboxypeptidase</fullName>
    </submittedName>
</protein>
<feature type="active site" description="Nucleophile" evidence="3">
    <location>
        <position position="114"/>
    </location>
</feature>
<keyword evidence="6" id="KW-0121">Carboxypeptidase</keyword>
<evidence type="ECO:0000256" key="2">
    <source>
        <dbReference type="ARBA" id="ARBA00022801"/>
    </source>
</evidence>
<dbReference type="InterPro" id="IPR040449">
    <property type="entry name" value="Peptidase_S66_N"/>
</dbReference>
<comment type="caution">
    <text evidence="6">The sequence shown here is derived from an EMBL/GenBank/DDBJ whole genome shotgun (WGS) entry which is preliminary data.</text>
</comment>
<proteinExistence type="inferred from homology"/>
<dbReference type="PIRSF" id="PIRSF028757">
    <property type="entry name" value="LD-carboxypeptidase"/>
    <property type="match status" value="1"/>
</dbReference>
<dbReference type="Gene3D" id="3.40.50.10740">
    <property type="entry name" value="Class I glutamine amidotransferase-like"/>
    <property type="match status" value="1"/>
</dbReference>
<dbReference type="GO" id="GO:0004180">
    <property type="term" value="F:carboxypeptidase activity"/>
    <property type="evidence" value="ECO:0007669"/>
    <property type="project" value="UniProtKB-KW"/>
</dbReference>
<comment type="similarity">
    <text evidence="1">Belongs to the peptidase S66 family.</text>
</comment>
<dbReference type="InterPro" id="IPR029062">
    <property type="entry name" value="Class_I_gatase-like"/>
</dbReference>
<dbReference type="AlphaFoldDB" id="A0A5A5TY86"/>
<dbReference type="Proteomes" id="UP000323274">
    <property type="component" value="Unassembled WGS sequence"/>
</dbReference>
<evidence type="ECO:0000256" key="3">
    <source>
        <dbReference type="PIRSR" id="PIRSR028757-1"/>
    </source>
</evidence>
<dbReference type="CDD" id="cd07062">
    <property type="entry name" value="Peptidase_S66_mccF_like"/>
    <property type="match status" value="1"/>
</dbReference>
<evidence type="ECO:0000313" key="7">
    <source>
        <dbReference type="Proteomes" id="UP000323274"/>
    </source>
</evidence>
<name>A0A5A5TY86_LEUCI</name>
<evidence type="ECO:0000259" key="4">
    <source>
        <dbReference type="Pfam" id="PF02016"/>
    </source>
</evidence>
<evidence type="ECO:0000256" key="1">
    <source>
        <dbReference type="ARBA" id="ARBA00010233"/>
    </source>
</evidence>
<dbReference type="Pfam" id="PF17676">
    <property type="entry name" value="Peptidase_S66C"/>
    <property type="match status" value="1"/>
</dbReference>
<dbReference type="RefSeq" id="WP_149334248.1">
    <property type="nucleotide sequence ID" value="NZ_BJJW01000006.1"/>
</dbReference>
<dbReference type="PANTHER" id="PTHR30237">
    <property type="entry name" value="MURAMOYLTETRAPEPTIDE CARBOXYPEPTIDASE"/>
    <property type="match status" value="1"/>
</dbReference>
<reference evidence="6 7" key="1">
    <citation type="submission" date="2019-04" db="EMBL/GenBank/DDBJ databases">
        <title>A pseudo-fructophilic Leuconostoc citreum strain F192-5 isolated from peel of satsuma mandarin: the first report for isolation and characterization of strain-dependent fructophilic-like characteristics.</title>
        <authorList>
            <person name="Maeno S."/>
            <person name="Tanizawa Y."/>
            <person name="Kajikawa A."/>
            <person name="Kanesaki Y."/>
            <person name="Kubota E."/>
            <person name="Arita M."/>
            <person name="Leon D."/>
            <person name="Endo A."/>
        </authorList>
    </citation>
    <scope>NUCLEOTIDE SEQUENCE [LARGE SCALE GENOMIC DNA]</scope>
    <source>
        <strain evidence="6 7">F192-5</strain>
    </source>
</reference>
<keyword evidence="6" id="KW-0645">Protease</keyword>
<evidence type="ECO:0000313" key="6">
    <source>
        <dbReference type="EMBL" id="GDZ83681.1"/>
    </source>
</evidence>
<dbReference type="PANTHER" id="PTHR30237:SF6">
    <property type="entry name" value="CARBOXYPEPTIDASE YOCD-RELATED"/>
    <property type="match status" value="1"/>
</dbReference>
<feature type="active site" description="Charge relay system" evidence="3">
    <location>
        <position position="295"/>
    </location>
</feature>
<gene>
    <name evidence="6" type="primary">yrgH_2</name>
    <name evidence="6" type="ORF">LCIT_09230</name>
</gene>
<dbReference type="InterPro" id="IPR040921">
    <property type="entry name" value="Peptidase_S66C"/>
</dbReference>
<dbReference type="Pfam" id="PF02016">
    <property type="entry name" value="Peptidase_S66"/>
    <property type="match status" value="1"/>
</dbReference>
<dbReference type="EMBL" id="BJJW01000006">
    <property type="protein sequence ID" value="GDZ83681.1"/>
    <property type="molecule type" value="Genomic_DNA"/>
</dbReference>
<dbReference type="InterPro" id="IPR003507">
    <property type="entry name" value="S66_fam"/>
</dbReference>
<accession>A0A5A5TY86</accession>
<feature type="active site" description="Charge relay system" evidence="3">
    <location>
        <position position="229"/>
    </location>
</feature>